<dbReference type="GO" id="GO:0044341">
    <property type="term" value="P:sodium-dependent phosphate transport"/>
    <property type="evidence" value="ECO:0007669"/>
    <property type="project" value="InterPro"/>
</dbReference>
<feature type="transmembrane region" description="Helical" evidence="6">
    <location>
        <begin position="275"/>
        <end position="292"/>
    </location>
</feature>
<keyword evidence="3 6" id="KW-0812">Transmembrane</keyword>
<protein>
    <submittedName>
        <fullName evidence="7">Na/Pi cotransporter family protein</fullName>
    </submittedName>
</protein>
<evidence type="ECO:0000313" key="8">
    <source>
        <dbReference type="Proteomes" id="UP000480185"/>
    </source>
</evidence>
<keyword evidence="5 6" id="KW-0472">Membrane</keyword>
<dbReference type="GO" id="GO:0005886">
    <property type="term" value="C:plasma membrane"/>
    <property type="evidence" value="ECO:0007669"/>
    <property type="project" value="UniProtKB-SubCell"/>
</dbReference>
<gene>
    <name evidence="7" type="ORF">GH754_16645</name>
</gene>
<evidence type="ECO:0000256" key="3">
    <source>
        <dbReference type="ARBA" id="ARBA00022692"/>
    </source>
</evidence>
<keyword evidence="2" id="KW-1003">Cell membrane</keyword>
<feature type="transmembrane region" description="Helical" evidence="6">
    <location>
        <begin position="208"/>
        <end position="227"/>
    </location>
</feature>
<comment type="subcellular location">
    <subcellularLocation>
        <location evidence="1">Cell membrane</location>
        <topology evidence="1">Multi-pass membrane protein</topology>
    </subcellularLocation>
</comment>
<accession>A0A6G1XAF9</accession>
<feature type="transmembrane region" description="Helical" evidence="6">
    <location>
        <begin position="39"/>
        <end position="58"/>
    </location>
</feature>
<evidence type="ECO:0000256" key="4">
    <source>
        <dbReference type="ARBA" id="ARBA00022989"/>
    </source>
</evidence>
<dbReference type="AlphaFoldDB" id="A0A6G1XAF9"/>
<dbReference type="Proteomes" id="UP000480185">
    <property type="component" value="Unassembled WGS sequence"/>
</dbReference>
<dbReference type="PANTHER" id="PTHR10010:SF46">
    <property type="entry name" value="SODIUM-DEPENDENT PHOSPHATE TRANSPORT PROTEIN 2B"/>
    <property type="match status" value="1"/>
</dbReference>
<evidence type="ECO:0000313" key="7">
    <source>
        <dbReference type="EMBL" id="MRG87895.1"/>
    </source>
</evidence>
<keyword evidence="4 6" id="KW-1133">Transmembrane helix</keyword>
<dbReference type="PANTHER" id="PTHR10010">
    <property type="entry name" value="SOLUTE CARRIER FAMILY 34 SODIUM PHOSPHATE , MEMBER 2-RELATED"/>
    <property type="match status" value="1"/>
</dbReference>
<evidence type="ECO:0000256" key="6">
    <source>
        <dbReference type="SAM" id="Phobius"/>
    </source>
</evidence>
<proteinExistence type="predicted"/>
<feature type="transmembrane region" description="Helical" evidence="6">
    <location>
        <begin position="85"/>
        <end position="116"/>
    </location>
</feature>
<dbReference type="Pfam" id="PF02690">
    <property type="entry name" value="Na_Pi_cotrans"/>
    <property type="match status" value="1"/>
</dbReference>
<keyword evidence="8" id="KW-1185">Reference proteome</keyword>
<dbReference type="OrthoDB" id="9763003at2"/>
<comment type="caution">
    <text evidence="7">The sequence shown here is derived from an EMBL/GenBank/DDBJ whole genome shotgun (WGS) entry which is preliminary data.</text>
</comment>
<organism evidence="7 8">
    <name type="scientific">Salinibacillus xinjiangensis</name>
    <dbReference type="NCBI Taxonomy" id="1229268"/>
    <lineage>
        <taxon>Bacteria</taxon>
        <taxon>Bacillati</taxon>
        <taxon>Bacillota</taxon>
        <taxon>Bacilli</taxon>
        <taxon>Bacillales</taxon>
        <taxon>Bacillaceae</taxon>
        <taxon>Salinibacillus</taxon>
    </lineage>
</organism>
<feature type="transmembrane region" description="Helical" evidence="6">
    <location>
        <begin position="137"/>
        <end position="160"/>
    </location>
</feature>
<evidence type="ECO:0000256" key="1">
    <source>
        <dbReference type="ARBA" id="ARBA00004651"/>
    </source>
</evidence>
<feature type="transmembrane region" description="Helical" evidence="6">
    <location>
        <begin position="239"/>
        <end position="263"/>
    </location>
</feature>
<dbReference type="InterPro" id="IPR003841">
    <property type="entry name" value="Na/Pi_transpt"/>
</dbReference>
<feature type="transmembrane region" description="Helical" evidence="6">
    <location>
        <begin position="312"/>
        <end position="330"/>
    </location>
</feature>
<dbReference type="NCBIfam" id="NF037997">
    <property type="entry name" value="Na_Pi_symport"/>
    <property type="match status" value="1"/>
</dbReference>
<feature type="transmembrane region" description="Helical" evidence="6">
    <location>
        <begin position="166"/>
        <end position="187"/>
    </location>
</feature>
<evidence type="ECO:0000256" key="5">
    <source>
        <dbReference type="ARBA" id="ARBA00023136"/>
    </source>
</evidence>
<dbReference type="EMBL" id="WJNH01000013">
    <property type="protein sequence ID" value="MRG87895.1"/>
    <property type="molecule type" value="Genomic_DNA"/>
</dbReference>
<evidence type="ECO:0000256" key="2">
    <source>
        <dbReference type="ARBA" id="ARBA00022475"/>
    </source>
</evidence>
<reference evidence="7 8" key="1">
    <citation type="submission" date="2019-11" db="EMBL/GenBank/DDBJ databases">
        <authorList>
            <person name="Li J."/>
        </authorList>
    </citation>
    <scope>NUCLEOTIDE SEQUENCE [LARGE SCALE GENOMIC DNA]</scope>
    <source>
        <strain evidence="7 8">J4</strain>
    </source>
</reference>
<name>A0A6G1XAF9_9BACI</name>
<sequence>MIAKTLKFRSSFPIWKTISYFFGRWFLSLTVWREVKKMIYIIAFILFLGSFIFGMYLLRSGLFNLSSDTVRKWLITLTDTPLKGILIGILVTVIFQNSAVVIMVTVGLIAAGLLTFRQSLGIILGTNIGSSITVEIITIDLGAYVLPMALIGSILCYVKNNNVIRFGYTLIGLSLVFGAMWGLEMIAAQIKDLDGVLGLLVYLDDHRFYALLIGAIFTVLIQSNTAVTGMTMSFLSVGAMDLATCITFILGGYIGICVIALVATIGSGKEARHAVFAYMWLNILGVLMFYPFTHLLASIGSALSNSPETQLAHSNLIFTLFVTLLILPLANQFQKLIQYIHRY</sequence>
<dbReference type="GO" id="GO:0005436">
    <property type="term" value="F:sodium:phosphate symporter activity"/>
    <property type="evidence" value="ECO:0007669"/>
    <property type="project" value="InterPro"/>
</dbReference>